<accession>D4G8H1</accession>
<proteinExistence type="predicted"/>
<organism evidence="1 2">
    <name type="scientific">Riesia pediculicola (strain USDA)</name>
    <dbReference type="NCBI Taxonomy" id="515618"/>
    <lineage>
        <taxon>Bacteria</taxon>
        <taxon>Pseudomonadati</taxon>
        <taxon>Pseudomonadota</taxon>
        <taxon>Gammaproteobacteria</taxon>
        <taxon>Enterobacterales</taxon>
        <taxon>Enterobacteriaceae</taxon>
        <taxon>Candidatus Riesia</taxon>
    </lineage>
</organism>
<dbReference type="Proteomes" id="UP000001700">
    <property type="component" value="Chromosome"/>
</dbReference>
<protein>
    <submittedName>
        <fullName evidence="1">Uncharacterized protein</fullName>
    </submittedName>
</protein>
<name>D4G8H1_RIEPU</name>
<sequence length="44" mass="5199">MSSLIIKILMFDHLLKKHFRTSLRRSLLDSISLLECRVTSIVQR</sequence>
<evidence type="ECO:0000313" key="1">
    <source>
        <dbReference type="EMBL" id="ADD79623.1"/>
    </source>
</evidence>
<dbReference type="KEGG" id="rip:RIEPE_0384"/>
<dbReference type="HOGENOM" id="CLU_3221440_0_0_6"/>
<dbReference type="EMBL" id="CP001085">
    <property type="protein sequence ID" value="ADD79623.1"/>
    <property type="molecule type" value="Genomic_DNA"/>
</dbReference>
<dbReference type="AlphaFoldDB" id="D4G8H1"/>
<keyword evidence="2" id="KW-1185">Reference proteome</keyword>
<gene>
    <name evidence="1" type="ordered locus">RIEPE_0384</name>
</gene>
<reference evidence="1" key="1">
    <citation type="submission" date="2008-05" db="EMBL/GenBank/DDBJ databases">
        <title>Genome sequence of Riesia pediculicola USDA.</title>
        <authorList>
            <person name="Kirkness E.F."/>
        </authorList>
    </citation>
    <scope>NUCLEOTIDE SEQUENCE [LARGE SCALE GENOMIC DNA]</scope>
    <source>
        <strain evidence="1">USDA</strain>
    </source>
</reference>
<evidence type="ECO:0000313" key="2">
    <source>
        <dbReference type="Proteomes" id="UP000001700"/>
    </source>
</evidence>